<evidence type="ECO:0000313" key="1">
    <source>
        <dbReference type="EMBL" id="MDK2062756.1"/>
    </source>
</evidence>
<dbReference type="EMBL" id="JAQTJH010000012">
    <property type="protein sequence ID" value="MDK2062756.1"/>
    <property type="molecule type" value="Genomic_DNA"/>
</dbReference>
<dbReference type="Proteomes" id="UP001237843">
    <property type="component" value="Unassembled WGS sequence"/>
</dbReference>
<proteinExistence type="predicted"/>
<protein>
    <submittedName>
        <fullName evidence="1">Uncharacterized protein</fullName>
    </submittedName>
</protein>
<dbReference type="AlphaFoldDB" id="A0AAW6VQC9"/>
<comment type="caution">
    <text evidence="1">The sequence shown here is derived from an EMBL/GenBank/DDBJ whole genome shotgun (WGS) entry which is preliminary data.</text>
</comment>
<accession>A0AAW6VQC9</accession>
<name>A0AAW6VQC9_9BACT</name>
<gene>
    <name evidence="1" type="ORF">PT520_09530</name>
</gene>
<reference evidence="1" key="1">
    <citation type="journal article" date="2023" name="Antibiotics">
        <title>Genomic Characterization of Antibiotic-Resistant Campylobacterales Isolated from Chilean Poultry Meat.</title>
        <authorList>
            <person name="Concha-Toloza M."/>
            <person name="Lopez-Cantillo M."/>
            <person name="Molina-Mora J.A."/>
            <person name="Collado L."/>
        </authorList>
    </citation>
    <scope>NUCLEOTIDE SEQUENCE</scope>
    <source>
        <strain evidence="1">FR1p273A</strain>
    </source>
</reference>
<organism evidence="1 2">
    <name type="scientific">Aliarcobacter butzleri</name>
    <dbReference type="NCBI Taxonomy" id="28197"/>
    <lineage>
        <taxon>Bacteria</taxon>
        <taxon>Pseudomonadati</taxon>
        <taxon>Campylobacterota</taxon>
        <taxon>Epsilonproteobacteria</taxon>
        <taxon>Campylobacterales</taxon>
        <taxon>Arcobacteraceae</taxon>
        <taxon>Aliarcobacter</taxon>
    </lineage>
</organism>
<reference evidence="1" key="2">
    <citation type="submission" date="2023-02" db="EMBL/GenBank/DDBJ databases">
        <authorList>
            <person name="Concha-Toloza M."/>
            <person name="Lopez-Cantillo M."/>
            <person name="Molina-Mora J."/>
            <person name="Collado L."/>
        </authorList>
    </citation>
    <scope>NUCLEOTIDE SEQUENCE</scope>
    <source>
        <strain evidence="1">FR1p273A</strain>
    </source>
</reference>
<sequence>MYDKIPQYKIQVFSNKNQNKSKILIVTSISKIEKINKHFKKWWDLGLV</sequence>
<evidence type="ECO:0000313" key="2">
    <source>
        <dbReference type="Proteomes" id="UP001237843"/>
    </source>
</evidence>
<dbReference type="RefSeq" id="WP_284074922.1">
    <property type="nucleotide sequence ID" value="NZ_JAQTJH010000012.1"/>
</dbReference>